<protein>
    <submittedName>
        <fullName evidence="1">Acyl-CoA thioesterase</fullName>
    </submittedName>
</protein>
<dbReference type="EMBL" id="SFCC01000022">
    <property type="protein sequence ID" value="RZQ59623.1"/>
    <property type="molecule type" value="Genomic_DNA"/>
</dbReference>
<evidence type="ECO:0000313" key="1">
    <source>
        <dbReference type="EMBL" id="RZQ59623.1"/>
    </source>
</evidence>
<gene>
    <name evidence="1" type="ORF">EWH70_32850</name>
</gene>
<dbReference type="CDD" id="cd00586">
    <property type="entry name" value="4HBT"/>
    <property type="match status" value="1"/>
</dbReference>
<accession>A0A4Q7IZT9</accession>
<dbReference type="Proteomes" id="UP000292003">
    <property type="component" value="Unassembled WGS sequence"/>
</dbReference>
<evidence type="ECO:0000313" key="2">
    <source>
        <dbReference type="Proteomes" id="UP000292003"/>
    </source>
</evidence>
<sequence length="141" mass="15631">MTEFRGYSCLVRPRWSDMDVFGHINHANMVTLLEEARVALLFRSEAGRELAKGVVVVDLAVSYRAPIVVGDQDVLMQLSLRECRHASFTIDYRVFGGPEETAKPAVTARTVLAPYDLASGTPRRLSETERSFLTERLGSGG</sequence>
<dbReference type="AlphaFoldDB" id="A0A4Q7IZT9"/>
<dbReference type="OrthoDB" id="9799036at2"/>
<dbReference type="Pfam" id="PF13279">
    <property type="entry name" value="4HBT_2"/>
    <property type="match status" value="1"/>
</dbReference>
<reference evidence="1 2" key="1">
    <citation type="submission" date="2019-02" db="EMBL/GenBank/DDBJ databases">
        <title>Draft genome sequence of Amycolatopsis sp. 8-3EHSu isolated from roots of Suaeda maritima.</title>
        <authorList>
            <person name="Duangmal K."/>
            <person name="Chantavorakit T."/>
        </authorList>
    </citation>
    <scope>NUCLEOTIDE SEQUENCE [LARGE SCALE GENOMIC DNA]</scope>
    <source>
        <strain evidence="1 2">8-3EHSu</strain>
    </source>
</reference>
<dbReference type="SUPFAM" id="SSF54637">
    <property type="entry name" value="Thioesterase/thiol ester dehydrase-isomerase"/>
    <property type="match status" value="1"/>
</dbReference>
<dbReference type="InterPro" id="IPR029069">
    <property type="entry name" value="HotDog_dom_sf"/>
</dbReference>
<proteinExistence type="predicted"/>
<organism evidence="1 2">
    <name type="scientific">Amycolatopsis suaedae</name>
    <dbReference type="NCBI Taxonomy" id="2510978"/>
    <lineage>
        <taxon>Bacteria</taxon>
        <taxon>Bacillati</taxon>
        <taxon>Actinomycetota</taxon>
        <taxon>Actinomycetes</taxon>
        <taxon>Pseudonocardiales</taxon>
        <taxon>Pseudonocardiaceae</taxon>
        <taxon>Amycolatopsis</taxon>
    </lineage>
</organism>
<dbReference type="Gene3D" id="3.10.129.10">
    <property type="entry name" value="Hotdog Thioesterase"/>
    <property type="match status" value="1"/>
</dbReference>
<name>A0A4Q7IZT9_9PSEU</name>
<keyword evidence="2" id="KW-1185">Reference proteome</keyword>
<comment type="caution">
    <text evidence="1">The sequence shown here is derived from an EMBL/GenBank/DDBJ whole genome shotgun (WGS) entry which is preliminary data.</text>
</comment>